<organism evidence="3 4">
    <name type="scientific">Thalassospira indica</name>
    <dbReference type="NCBI Taxonomy" id="1891279"/>
    <lineage>
        <taxon>Bacteria</taxon>
        <taxon>Pseudomonadati</taxon>
        <taxon>Pseudomonadota</taxon>
        <taxon>Alphaproteobacteria</taxon>
        <taxon>Rhodospirillales</taxon>
        <taxon>Thalassospiraceae</taxon>
        <taxon>Thalassospira</taxon>
    </lineage>
</organism>
<protein>
    <submittedName>
        <fullName evidence="3">Glycosyltransferase</fullName>
    </submittedName>
</protein>
<evidence type="ECO:0000256" key="2">
    <source>
        <dbReference type="ARBA" id="ARBA00022679"/>
    </source>
</evidence>
<keyword evidence="2" id="KW-0808">Transferase</keyword>
<evidence type="ECO:0000313" key="3">
    <source>
        <dbReference type="EMBL" id="AXO15713.1"/>
    </source>
</evidence>
<dbReference type="EMBL" id="CP031555">
    <property type="protein sequence ID" value="AXO15713.1"/>
    <property type="molecule type" value="Genomic_DNA"/>
</dbReference>
<proteinExistence type="predicted"/>
<dbReference type="CDD" id="cd06533">
    <property type="entry name" value="Glyco_transf_WecG_TagA"/>
    <property type="match status" value="1"/>
</dbReference>
<dbReference type="NCBIfam" id="TIGR00696">
    <property type="entry name" value="wecG_tagA_cpsF"/>
    <property type="match status" value="1"/>
</dbReference>
<gene>
    <name evidence="3" type="ORF">DY252_16920</name>
</gene>
<reference evidence="3 4" key="1">
    <citation type="submission" date="2018-08" db="EMBL/GenBank/DDBJ databases">
        <title>Complete genome sequence of type strain Thalassospira indica MCCC 1A01103T, isolated from isolated from deep seawater of the Indian Ocean.</title>
        <authorList>
            <person name="Liu Y."/>
        </authorList>
    </citation>
    <scope>NUCLEOTIDE SEQUENCE [LARGE SCALE GENOMIC DNA]</scope>
    <source>
        <strain evidence="3 4">PB8BT</strain>
    </source>
</reference>
<dbReference type="Pfam" id="PF03808">
    <property type="entry name" value="Glyco_tran_WecG"/>
    <property type="match status" value="1"/>
</dbReference>
<dbReference type="PANTHER" id="PTHR34136">
    <property type="match status" value="1"/>
</dbReference>
<accession>A0ABM6Y1U4</accession>
<keyword evidence="1" id="KW-0328">Glycosyltransferase</keyword>
<dbReference type="PANTHER" id="PTHR34136:SF1">
    <property type="entry name" value="UDP-N-ACETYL-D-MANNOSAMINURONIC ACID TRANSFERASE"/>
    <property type="match status" value="1"/>
</dbReference>
<evidence type="ECO:0000313" key="4">
    <source>
        <dbReference type="Proteomes" id="UP000256971"/>
    </source>
</evidence>
<dbReference type="InterPro" id="IPR004629">
    <property type="entry name" value="WecG_TagA_CpsF"/>
</dbReference>
<evidence type="ECO:0000256" key="1">
    <source>
        <dbReference type="ARBA" id="ARBA00022676"/>
    </source>
</evidence>
<name>A0ABM6Y1U4_9PROT</name>
<keyword evidence="4" id="KW-1185">Reference proteome</keyword>
<sequence length="183" mass="20056">MRDELKGHKAVFFGLPLDTRRRRLVCADIASRLRKGTASASQACFHHHCLNASKLTAVMRDDRLLAALSRADCLSADGMGIVWAARLLGIRVAERVTGIDLMTDLLAQFAQDGTRVFLLGARQGVLDQLQVILPARFPGLIIAGTHHGYEPDDEKLADCVAQTKPDALFVALPSPRKELFVDQ</sequence>
<dbReference type="Proteomes" id="UP000256971">
    <property type="component" value="Chromosome"/>
</dbReference>